<dbReference type="Gene3D" id="2.30.38.10">
    <property type="entry name" value="Luciferase, Domain 3"/>
    <property type="match status" value="1"/>
</dbReference>
<dbReference type="Pfam" id="PF00109">
    <property type="entry name" value="ketoacyl-synt"/>
    <property type="match status" value="3"/>
</dbReference>
<evidence type="ECO:0000256" key="5">
    <source>
        <dbReference type="ARBA" id="ARBA00022490"/>
    </source>
</evidence>
<protein>
    <submittedName>
        <fullName evidence="12">Amino acid adenylation domain-containing protein</fullName>
    </submittedName>
</protein>
<dbReference type="InterPro" id="IPR020845">
    <property type="entry name" value="AMP-binding_CS"/>
</dbReference>
<dbReference type="InterPro" id="IPR029479">
    <property type="entry name" value="Nitroreductase"/>
</dbReference>
<dbReference type="InterPro" id="IPR001242">
    <property type="entry name" value="Condensation_dom"/>
</dbReference>
<dbReference type="Gene3D" id="3.30.300.30">
    <property type="match status" value="1"/>
</dbReference>
<dbReference type="CDD" id="cd02142">
    <property type="entry name" value="McbC_SagB-like_oxidoreductase"/>
    <property type="match status" value="1"/>
</dbReference>
<dbReference type="Pfam" id="PF22336">
    <property type="entry name" value="RhiE-like_linker"/>
    <property type="match status" value="2"/>
</dbReference>
<evidence type="ECO:0000313" key="13">
    <source>
        <dbReference type="Proteomes" id="UP000199405"/>
    </source>
</evidence>
<feature type="region of interest" description="Disordered" evidence="9">
    <location>
        <begin position="1"/>
        <end position="25"/>
    </location>
</feature>
<comment type="subcellular location">
    <subcellularLocation>
        <location evidence="2">Cytoplasm</location>
    </subcellularLocation>
</comment>
<feature type="region of interest" description="Disordered" evidence="9">
    <location>
        <begin position="3672"/>
        <end position="3692"/>
    </location>
</feature>
<dbReference type="Proteomes" id="UP000199405">
    <property type="component" value="Unassembled WGS sequence"/>
</dbReference>
<dbReference type="Gene3D" id="1.10.1240.100">
    <property type="match status" value="1"/>
</dbReference>
<dbReference type="InterPro" id="IPR054514">
    <property type="entry name" value="RhiE-like_linker"/>
</dbReference>
<feature type="domain" description="Ketosynthase family 3 (KS3)" evidence="11">
    <location>
        <begin position="3794"/>
        <end position="4209"/>
    </location>
</feature>
<dbReference type="Gene3D" id="3.40.109.10">
    <property type="entry name" value="NADH Oxidase"/>
    <property type="match status" value="1"/>
</dbReference>
<feature type="domain" description="Carrier" evidence="10">
    <location>
        <begin position="3693"/>
        <end position="3770"/>
    </location>
</feature>
<dbReference type="CDD" id="cd08953">
    <property type="entry name" value="KR_2_SDR_x"/>
    <property type="match status" value="1"/>
</dbReference>
<dbReference type="CDD" id="cd05930">
    <property type="entry name" value="A_NRPS"/>
    <property type="match status" value="1"/>
</dbReference>
<dbReference type="SUPFAM" id="SSF55469">
    <property type="entry name" value="FMN-dependent nitroreductase-like"/>
    <property type="match status" value="1"/>
</dbReference>
<dbReference type="InterPro" id="IPR045851">
    <property type="entry name" value="AMP-bd_C_sf"/>
</dbReference>
<feature type="region of interest" description="Disordered" evidence="9">
    <location>
        <begin position="4263"/>
        <end position="4285"/>
    </location>
</feature>
<dbReference type="InterPro" id="IPR032821">
    <property type="entry name" value="PKS_assoc"/>
</dbReference>
<feature type="region of interest" description="Disordered" evidence="9">
    <location>
        <begin position="1096"/>
        <end position="1118"/>
    </location>
</feature>
<dbReference type="SMART" id="SM00823">
    <property type="entry name" value="PKS_PP"/>
    <property type="match status" value="4"/>
</dbReference>
<dbReference type="GeneID" id="93468896"/>
<keyword evidence="5" id="KW-0963">Cytoplasm</keyword>
<dbReference type="Gene3D" id="3.30.559.30">
    <property type="entry name" value="Nonribosomal peptide synthetase, condensation domain"/>
    <property type="match status" value="2"/>
</dbReference>
<dbReference type="PROSITE" id="PS50075">
    <property type="entry name" value="CARRIER"/>
    <property type="match status" value="2"/>
</dbReference>
<dbReference type="InterPro" id="IPR020806">
    <property type="entry name" value="PKS_PP-bd"/>
</dbReference>
<dbReference type="InterPro" id="IPR036736">
    <property type="entry name" value="ACP-like_sf"/>
</dbReference>
<dbReference type="SMART" id="SM00822">
    <property type="entry name" value="PKS_KR"/>
    <property type="match status" value="1"/>
</dbReference>
<dbReference type="PANTHER" id="PTHR43775">
    <property type="entry name" value="FATTY ACID SYNTHASE"/>
    <property type="match status" value="1"/>
</dbReference>
<comment type="caution">
    <text evidence="12">The sequence shown here is derived from an EMBL/GenBank/DDBJ whole genome shotgun (WGS) entry which is preliminary data.</text>
</comment>
<evidence type="ECO:0000256" key="6">
    <source>
        <dbReference type="ARBA" id="ARBA00022553"/>
    </source>
</evidence>
<dbReference type="Gene3D" id="3.30.70.3290">
    <property type="match status" value="1"/>
</dbReference>
<dbReference type="PROSITE" id="PS00455">
    <property type="entry name" value="AMP_BINDING"/>
    <property type="match status" value="1"/>
</dbReference>
<dbReference type="RefSeq" id="WP_217493415.1">
    <property type="nucleotide sequence ID" value="NZ_FMCQ01000002.1"/>
</dbReference>
<evidence type="ECO:0000256" key="4">
    <source>
        <dbReference type="ARBA" id="ARBA00022450"/>
    </source>
</evidence>
<dbReference type="InterPro" id="IPR000873">
    <property type="entry name" value="AMP-dep_synth/lig_dom"/>
</dbReference>
<dbReference type="EMBL" id="FMCQ01000002">
    <property type="protein sequence ID" value="SCE73388.1"/>
    <property type="molecule type" value="Genomic_DNA"/>
</dbReference>
<dbReference type="InterPro" id="IPR036291">
    <property type="entry name" value="NAD(P)-bd_dom_sf"/>
</dbReference>
<feature type="domain" description="Carrier" evidence="10">
    <location>
        <begin position="1524"/>
        <end position="1603"/>
    </location>
</feature>
<dbReference type="Pfam" id="PF13193">
    <property type="entry name" value="AMP-binding_C"/>
    <property type="match status" value="1"/>
</dbReference>
<organism evidence="12 13">
    <name type="scientific">Micromonospora tulbaghiae</name>
    <dbReference type="NCBI Taxonomy" id="479978"/>
    <lineage>
        <taxon>Bacteria</taxon>
        <taxon>Bacillati</taxon>
        <taxon>Actinomycetota</taxon>
        <taxon>Actinomycetes</taxon>
        <taxon>Micromonosporales</taxon>
        <taxon>Micromonosporaceae</taxon>
        <taxon>Micromonospora</taxon>
    </lineage>
</organism>
<feature type="domain" description="Ketosynthase family 3 (KS3)" evidence="11">
    <location>
        <begin position="1899"/>
        <end position="2317"/>
    </location>
</feature>
<dbReference type="InterPro" id="IPR025110">
    <property type="entry name" value="AMP-bd_C"/>
</dbReference>
<dbReference type="Gene3D" id="3.40.47.10">
    <property type="match status" value="3"/>
</dbReference>
<dbReference type="InterPro" id="IPR050091">
    <property type="entry name" value="PKS_NRPS_Biosynth_Enz"/>
</dbReference>
<evidence type="ECO:0000256" key="8">
    <source>
        <dbReference type="ARBA" id="ARBA00022737"/>
    </source>
</evidence>
<dbReference type="Gene3D" id="3.30.559.10">
    <property type="entry name" value="Chloramphenicol acetyltransferase-like domain"/>
    <property type="match status" value="2"/>
</dbReference>
<evidence type="ECO:0000256" key="2">
    <source>
        <dbReference type="ARBA" id="ARBA00004496"/>
    </source>
</evidence>
<dbReference type="Pfam" id="PF00550">
    <property type="entry name" value="PP-binding"/>
    <property type="match status" value="4"/>
</dbReference>
<dbReference type="InterPro" id="IPR009081">
    <property type="entry name" value="PP-bd_ACP"/>
</dbReference>
<dbReference type="InterPro" id="IPR020841">
    <property type="entry name" value="PKS_Beta-ketoAc_synthase_dom"/>
</dbReference>
<evidence type="ECO:0000259" key="11">
    <source>
        <dbReference type="PROSITE" id="PS52004"/>
    </source>
</evidence>
<dbReference type="InterPro" id="IPR014031">
    <property type="entry name" value="Ketoacyl_synth_C"/>
</dbReference>
<dbReference type="SUPFAM" id="SSF52777">
    <property type="entry name" value="CoA-dependent acyltransferases"/>
    <property type="match status" value="4"/>
</dbReference>
<dbReference type="Pfam" id="PF00501">
    <property type="entry name" value="AMP-binding"/>
    <property type="match status" value="1"/>
</dbReference>
<feature type="region of interest" description="Disordered" evidence="9">
    <location>
        <begin position="4239"/>
        <end position="4258"/>
    </location>
</feature>
<accession>A0ABY0KHF0</accession>
<keyword evidence="7" id="KW-0808">Transferase</keyword>
<dbReference type="SUPFAM" id="SSF51735">
    <property type="entry name" value="NAD(P)-binding Rossmann-fold domains"/>
    <property type="match status" value="2"/>
</dbReference>
<evidence type="ECO:0000256" key="9">
    <source>
        <dbReference type="SAM" id="MobiDB-lite"/>
    </source>
</evidence>
<evidence type="ECO:0000256" key="3">
    <source>
        <dbReference type="ARBA" id="ARBA00004792"/>
    </source>
</evidence>
<dbReference type="SMART" id="SM01294">
    <property type="entry name" value="PKS_PP_betabranch"/>
    <property type="match status" value="1"/>
</dbReference>
<dbReference type="Pfam" id="PF00881">
    <property type="entry name" value="Nitroreductase"/>
    <property type="match status" value="1"/>
</dbReference>
<evidence type="ECO:0000313" key="12">
    <source>
        <dbReference type="EMBL" id="SCE73388.1"/>
    </source>
</evidence>
<dbReference type="NCBIfam" id="TIGR01733">
    <property type="entry name" value="AA-adenyl-dom"/>
    <property type="match status" value="1"/>
</dbReference>
<dbReference type="SUPFAM" id="SSF47336">
    <property type="entry name" value="ACP-like"/>
    <property type="match status" value="4"/>
</dbReference>
<dbReference type="InterPro" id="IPR057326">
    <property type="entry name" value="KR_dom"/>
</dbReference>
<dbReference type="Pfam" id="PF02801">
    <property type="entry name" value="Ketoacyl-synt_C"/>
    <property type="match status" value="3"/>
</dbReference>
<keyword evidence="13" id="KW-1185">Reference proteome</keyword>
<dbReference type="Gene3D" id="1.10.1200.10">
    <property type="entry name" value="ACP-like"/>
    <property type="match status" value="4"/>
</dbReference>
<comment type="pathway">
    <text evidence="3">Antibiotic biosynthesis.</text>
</comment>
<comment type="cofactor">
    <cofactor evidence="1">
        <name>pantetheine 4'-phosphate</name>
        <dbReference type="ChEBI" id="CHEBI:47942"/>
    </cofactor>
</comment>
<dbReference type="Gene3D" id="3.40.50.980">
    <property type="match status" value="2"/>
</dbReference>
<dbReference type="Pfam" id="PF08659">
    <property type="entry name" value="KR"/>
    <property type="match status" value="1"/>
</dbReference>
<dbReference type="InterPro" id="IPR014030">
    <property type="entry name" value="Ketoacyl_synth_N"/>
</dbReference>
<evidence type="ECO:0000256" key="7">
    <source>
        <dbReference type="ARBA" id="ARBA00022679"/>
    </source>
</evidence>
<gene>
    <name evidence="12" type="ORF">GA0070562_2107</name>
</gene>
<dbReference type="PROSITE" id="PS00606">
    <property type="entry name" value="KS3_1"/>
    <property type="match status" value="1"/>
</dbReference>
<evidence type="ECO:0000259" key="10">
    <source>
        <dbReference type="PROSITE" id="PS50075"/>
    </source>
</evidence>
<dbReference type="PANTHER" id="PTHR43775:SF37">
    <property type="entry name" value="SI:DKEY-61P9.11"/>
    <property type="match status" value="1"/>
</dbReference>
<feature type="domain" description="Ketosynthase family 3 (KS3)" evidence="11">
    <location>
        <begin position="2563"/>
        <end position="2984"/>
    </location>
</feature>
<dbReference type="InterPro" id="IPR016039">
    <property type="entry name" value="Thiolase-like"/>
</dbReference>
<dbReference type="PROSITE" id="PS52004">
    <property type="entry name" value="KS3_2"/>
    <property type="match status" value="3"/>
</dbReference>
<dbReference type="InterPro" id="IPR018201">
    <property type="entry name" value="Ketoacyl_synth_AS"/>
</dbReference>
<evidence type="ECO:0000256" key="1">
    <source>
        <dbReference type="ARBA" id="ARBA00001957"/>
    </source>
</evidence>
<dbReference type="SUPFAM" id="SSF56801">
    <property type="entry name" value="Acetyl-CoA synthetase-like"/>
    <property type="match status" value="1"/>
</dbReference>
<keyword evidence="6" id="KW-0597">Phosphoprotein</keyword>
<dbReference type="InterPro" id="IPR023213">
    <property type="entry name" value="CAT-like_dom_sf"/>
</dbReference>
<dbReference type="InterPro" id="IPR000415">
    <property type="entry name" value="Nitroreductase-like"/>
</dbReference>
<proteinExistence type="predicted"/>
<dbReference type="CDD" id="cd00833">
    <property type="entry name" value="PKS"/>
    <property type="match status" value="3"/>
</dbReference>
<dbReference type="InterPro" id="IPR010071">
    <property type="entry name" value="AA_adenyl_dom"/>
</dbReference>
<keyword evidence="4" id="KW-0596">Phosphopantetheine</keyword>
<dbReference type="Pfam" id="PF00668">
    <property type="entry name" value="Condensation"/>
    <property type="match status" value="2"/>
</dbReference>
<feature type="compositionally biased region" description="Low complexity" evidence="9">
    <location>
        <begin position="3682"/>
        <end position="3692"/>
    </location>
</feature>
<reference evidence="12 13" key="1">
    <citation type="submission" date="2016-06" db="EMBL/GenBank/DDBJ databases">
        <authorList>
            <person name="Varghese N."/>
            <person name="Submissions Spin"/>
        </authorList>
    </citation>
    <scope>NUCLEOTIDE SEQUENCE [LARGE SCALE GENOMIC DNA]</scope>
    <source>
        <strain evidence="12 13">DSM 45142</strain>
    </source>
</reference>
<keyword evidence="8" id="KW-0677">Repeat</keyword>
<dbReference type="InterPro" id="IPR013968">
    <property type="entry name" value="PKS_KR"/>
</dbReference>
<dbReference type="SMART" id="SM00825">
    <property type="entry name" value="PKS_KS"/>
    <property type="match status" value="3"/>
</dbReference>
<feature type="compositionally biased region" description="Basic and acidic residues" evidence="9">
    <location>
        <begin position="1"/>
        <end position="11"/>
    </location>
</feature>
<sequence>MEPRGGAHDRQAPAGPGDGPGGPAAARLTEVLAAVLPDGPPPAWGVPLRAAGLSSVATARLVLELQVAFGVEVPMERLRPGTTPADLLELVTAAGTGPDAAGALSPLTARPADRWQPFDLTPLQEAYVFGKDPDLTDDPVGCHLYREFVVPDADTGRLGAAWARVVAHHDMLRMVVEADGRQRCTEDVPPSAVVVHPAQPTATAYAERVAAVRDRLGALRFEPGDRPMHAVEITPGPDGVATVHVAIDAMLVDGHGMALLLDHWGRCYADPAADLPAAAFTARDALLALAEQQDTDAYRADLEYWTDRLRDLPPGPLAGLRPARENLATRRVLTGRVGARQWRVLRARADSLGVSATALVLTLFSETLARHAGRTSFSLVLTTSSRPQLPRDADKLIGPFTDTSVFVTGAMTDLPFGDAVRAVHEQLWTDLGHRTVSGVTALRERRRRDRTAADVALPVVFTSLLDVGPAPDPHGFAAAVTHASSRTSGVVLDHQMWEQDGELRLRWDIAAGRLPAGLPETLFCAFRTALEAVDDGDDVEVRPLNELQMAYYVSRATDGGAPWNGCQVYHRFDVEDLDLDRLEAAWLRLVAAYDPLRSVLALDGHLHVSARPPRWWWIPDIDLSGEPDPEAVHAAMAREMVRTAFPLGRAPQCELRVTRTAPGRASLHLALDLVLLDGRSMHVLFRELLRCYADPDASPTPPVPAEEYLRAQGERQPPAGDGHWPAYWQRRFAQLPPGPALPVAPDAADRRRRRLQGHVDGWRSVRAWAAAQGVTPDALLVAALTRALATEFEEPFTVPVVRWTEEAEPYRPGEFTALSWLTVTPGDDRALIALARDAQAQIRADAQAPALSGLAELRRIVMRQRRSRPFALPVVYTSVLELADHPLPGGVTAGPWLTCTPDVSLDSNAVDDGDRLSFFWDVVDADFAEGSADRLFAGYRRGIAELVTAAAAPAATVDRDTVVYAWNDTSVPYVADGPAHLLFEEQARRRPDAVAVRSTTGTLSYGELNRDANAIAWRLRDLGAGPGTVVGIALRRGPGMIAAVLGVLKAGGIYLPVEPGLPSERAGFMLADAGAAFLLTGSATEGWNLPDQVRRVDPEAPAAGPPETRTDPPPVSGPDDIAYVIYTSGSTGRPKGVAVAHRAVLNLLNWAYRTFAFDERDLGLSVTSLGFDLSVFDILGLLGRGAGLYVADDAQQKDPELLLDVLLDEPVTFWNSAPTTLHQLAPLLPARVGDPGATDLRLVFLSGDYTPLTLPDQVRDVFPNAHLVSLGGATEATVWSNYFRIGFVDPRWRSIPYGRPIDNSRYYILDDDLEPCPVGVAGDLYIAGDCLSAGYWRRPGLTAERFVADPFARTPGELMYRTGDLASYFPDGTMCFLGRSDHQVKIRGFRVELGEVEHRLRSHETVHDVVVLARSDAAGDNKLVAYVIPRPGPTPAVRDLRAYAAEALPDYMVPNVVVFVGEFPATSNGKLDRAALPWPVESGVAPASPAPPGTGMPEAAPDLPEAVSATPETVSGTAEAAPETAGRIRVADLAAEIAAMFAERLGVAHVDVESDLWDLGATSFTMVQVSGALQRRHRERIPVSVLLSEPTATGMARHLAPRLGAATPVPDSGADGPVAAEGTVAAPATAPEPVAATAPVAPPEPDVAERLDFFDAGSRAAFKATRAHLRPPEAGDVRRALPDLRPADEHYRWRQSRREFRSGPVPHDAFARLLSLLRTVETGERTRALYPSAGDTYAVQVHLVVHPGGVAGVEPGAYYYYPVEHALRLIGPAGPGRAAHFHYNRPLADRAAFEIYLVGRRPAVEPLYGEDTDRFLALEAGYLGQLLMMAQPATGIGLCPIGGVAPDPVRTALRLDDGHLFLQAFLAGPVDITPTATAEGGRPAFCAPQPSPAVPAGPGPEIAVVGVSGRYPDAPDPERLWDNLAAGRVSIAAPPVHRAGIAHRPRPADAPPVPGGFLPDVEGFDSLAFHISPAEARTLDPQLRQLLEVVAECFDNAGHTPADLRRTAPRIGVFVALMWHDHQHVGADELRATGRTRTSAVASDIPNRISHHFGLAGPSLAVNTSCSSSLTALHLAVQSLRRGECDAAVVGAANLFTHPYHLELLAGLDLLTDGGALGAFSAEHAGWSPGEGVGAVLLRPLADAGRDGNTVHGVIEGTWAGHGGHTGRFGAPSADALGDAMTAVLADAGRTGADIGYVECAAAGAAMTDAAELEALGRVLAREPLPAAVPAGTIKSAIGHLEAASGLSQLTKALLQLRHDRLAATAVADRVNPLVSWDSLPVRLVRHTEDWPAGTPRRILVNAIGATGSSAHAVLRAPDPVAATPRAGEDQPVVLSAAGPDALREYARRLHERLLRVTGTPDEPALADVALTLLAGRRDRPHRLAVRCADLATLVDALGAFVRDAPHPALRRTPADPPDAVDRWLSGEDVDLHPLVPAGARRVPLPSAPFERPEPASAPPAVTVDHTRIEDLLRQRFAQVSGIPLEQVRPTVPLEHYGLTSYLVTELNAHLERDFGETSRTLFFEHRNLAGVAGHLAARAASAVPPAVSAAPPVPEPVAAPGSDDIAIIGLAGRYPQAPDLDRFWQVLADGLDCVGPLPAERARPGWPVDLMRGGFLDGVDRFDPLLFGITPRDADLMDPQERLFLQTAWETLDDAGYPRSRLRARHGSRVGVFVGVMHNEYPFFGVEQSLAGPPVDAGSTVAGIANRVSYAFDLHGPSLAVDTMCSSSLTAVHLAVQSLRAGECEVALAGGVNLSLHPNKFRQQRRMGMTSGDHRCRAFGAGGDGFTPGEGVGAVLLKPLRRAVADGDRIHAVIRATAVNHGGRSNGYLVPDPVAQGDLIRAALDRAGVDPATIGYVEAHGTGTALGDPIEIAGLSRAYGDLPAGSVPIGSVKSTIGHLEAAAGIAGLTKVVLQMRHGRIAPSLHAAELNPGIDWDHVPFAVQRTAADWPDGRTDRAGRPAPRRAGISAFGAGGSNAHVVVEAYDDVPAAAPDAAGPQLVVLSARDEERLRAVADRLVRFLRAADPAPADGVLLRELAGIAAGRLPDGAPDAADPSRLARWLLARATAGDAASPGRLADIAYTLQVGREPLRERLAVIAADVAGLAAQLERFLAGDATGVLRGRAPAGAAPLRVGPDPAEVPLPTLAQQWVRGADVDWARLHPSGRRLVALPSYPFATVRCWLPEAAATPAVPPRAAPAVPLYGRTWQPVAAPPAEDPDAGTVICLHRAPSARLAAELAGLLGRDRTVLVAVGGPGGDTGDAIPGTVHDILDRRPDVRGWIDLCDVDDGPDDDGWAGRLAMVQHLVDSRPGVDLRIVHVTRGLQDLPGAEPRRAGARLTGFVRVLGAEYPTASASAVDLDGTGHEAAAQIVAEWAAADASTEVAYRAGVRYVPGVLRLEPAASPPRLDPDRVYVVTGGTRGLGAAAARRLVRLGARNLVVTGRRTLPPRERWDHPADAATGEAVAHLRELERSGARVAVFSGSLAERTRLAAFLDEVRATLGPIGGVVHCAGTSSRGAVSLGRRDLADIRAVAEPKVDGLEVLAELCAADEPSFFVLFSSVSASVPALGAGMADYAAANAFLDLYAGYQVRSGRPWFRSVDWPAWTGSASGPAAARACERAGLHALSEEDGLAVLEQVLALPPATVLLPWRGRVPGFDPLDLIGARTVAGSPAAAPPATAPPASGTAVPGTAEASPVPQWLTGLFCAVLGTAPSDLDPATPFDELGVESIMLGELLERLEDRLARRLEPSTLLDHDTLERLAAYLATLTPAAPAAVATGPAVAVPSAAPAPADRRIAVVGMACRFPGAPDTATFWDNLVAGRCAVDEVPPARWDVTSLYRPTPAPGHSISRWGGFLDGIEDFDPDHFGMTADEARHLDPAIRLFMEGTVACLRDAGYPEAELQGRDVGVFVGARMSGYRRRYGSGGGLGGDQNFIAARVAHQFDLRGPNLVVDSACSSALVGVHLAVQSLLSGESEFALAGGVDVLLDEEPYLEFSAARALSPSGRCRTFDEHADGFVPGEGCGVLLLRPLAAAIAAGDRVHAVIDGVAVNNDGRTMGLTTPNPAAQAAVVRRALTVSGRRPDDIAMIEAHGTATMIGDPIELRALTDVYREATTRSGFCAIGSVKSNIGHLLSAAGIAGLIKVILSLEHGTIPPTLFCDVPNPRFDFGASPFFPNTEARPFPAGVRRSAGVSAFGLGGTNAHLIATAVEPADRAGAAVTRTPLPPPEFQRRRHWLDRAPASAPPPSNRGTASLLDLHFLPAAPDSLTGRSHPRRQSAGSHNGT</sequence>
<name>A0ABY0KHF0_9ACTN</name>
<dbReference type="Gene3D" id="3.40.50.720">
    <property type="entry name" value="NAD(P)-binding Rossmann-like Domain"/>
    <property type="match status" value="1"/>
</dbReference>
<dbReference type="Pfam" id="PF16197">
    <property type="entry name" value="KAsynt_C_assoc"/>
    <property type="match status" value="1"/>
</dbReference>
<dbReference type="SUPFAM" id="SSF53901">
    <property type="entry name" value="Thiolase-like"/>
    <property type="match status" value="3"/>
</dbReference>